<accession>A0A1R3JWB9</accession>
<feature type="compositionally biased region" description="Basic and acidic residues" evidence="1">
    <location>
        <begin position="1"/>
        <end position="23"/>
    </location>
</feature>
<organism evidence="2 3">
    <name type="scientific">Corchorus capsularis</name>
    <name type="common">Jute</name>
    <dbReference type="NCBI Taxonomy" id="210143"/>
    <lineage>
        <taxon>Eukaryota</taxon>
        <taxon>Viridiplantae</taxon>
        <taxon>Streptophyta</taxon>
        <taxon>Embryophyta</taxon>
        <taxon>Tracheophyta</taxon>
        <taxon>Spermatophyta</taxon>
        <taxon>Magnoliopsida</taxon>
        <taxon>eudicotyledons</taxon>
        <taxon>Gunneridae</taxon>
        <taxon>Pentapetalae</taxon>
        <taxon>rosids</taxon>
        <taxon>malvids</taxon>
        <taxon>Malvales</taxon>
        <taxon>Malvaceae</taxon>
        <taxon>Grewioideae</taxon>
        <taxon>Apeibeae</taxon>
        <taxon>Corchorus</taxon>
    </lineage>
</organism>
<sequence length="31" mass="3895">PPEVREKLRMEYEERDLSPEREKGKRIRDRP</sequence>
<reference evidence="2 3" key="1">
    <citation type="submission" date="2013-09" db="EMBL/GenBank/DDBJ databases">
        <title>Corchorus capsularis genome sequencing.</title>
        <authorList>
            <person name="Alam M."/>
            <person name="Haque M.S."/>
            <person name="Islam M.S."/>
            <person name="Emdad E.M."/>
            <person name="Islam M.M."/>
            <person name="Ahmed B."/>
            <person name="Halim A."/>
            <person name="Hossen Q.M.M."/>
            <person name="Hossain M.Z."/>
            <person name="Ahmed R."/>
            <person name="Khan M.M."/>
            <person name="Islam R."/>
            <person name="Rashid M.M."/>
            <person name="Khan S.A."/>
            <person name="Rahman M.S."/>
            <person name="Alam M."/>
        </authorList>
    </citation>
    <scope>NUCLEOTIDE SEQUENCE [LARGE SCALE GENOMIC DNA]</scope>
    <source>
        <strain evidence="3">cv. CVL-1</strain>
        <tissue evidence="2">Whole seedling</tissue>
    </source>
</reference>
<feature type="non-terminal residue" evidence="2">
    <location>
        <position position="1"/>
    </location>
</feature>
<protein>
    <submittedName>
        <fullName evidence="2">Uncharacterized protein</fullName>
    </submittedName>
</protein>
<dbReference type="Gramene" id="OMO99145">
    <property type="protein sequence ID" value="OMO99145"/>
    <property type="gene ID" value="CCACVL1_03908"/>
</dbReference>
<name>A0A1R3JWB9_COCAP</name>
<gene>
    <name evidence="2" type="ORF">CCACVL1_03908</name>
</gene>
<comment type="caution">
    <text evidence="2">The sequence shown here is derived from an EMBL/GenBank/DDBJ whole genome shotgun (WGS) entry which is preliminary data.</text>
</comment>
<dbReference type="EMBL" id="AWWV01006930">
    <property type="protein sequence ID" value="OMO99145.1"/>
    <property type="molecule type" value="Genomic_DNA"/>
</dbReference>
<dbReference type="AlphaFoldDB" id="A0A1R3JWB9"/>
<evidence type="ECO:0000256" key="1">
    <source>
        <dbReference type="SAM" id="MobiDB-lite"/>
    </source>
</evidence>
<keyword evidence="3" id="KW-1185">Reference proteome</keyword>
<evidence type="ECO:0000313" key="3">
    <source>
        <dbReference type="Proteomes" id="UP000188268"/>
    </source>
</evidence>
<dbReference type="Proteomes" id="UP000188268">
    <property type="component" value="Unassembled WGS sequence"/>
</dbReference>
<evidence type="ECO:0000313" key="2">
    <source>
        <dbReference type="EMBL" id="OMO99145.1"/>
    </source>
</evidence>
<feature type="region of interest" description="Disordered" evidence="1">
    <location>
        <begin position="1"/>
        <end position="31"/>
    </location>
</feature>
<proteinExistence type="predicted"/>